<evidence type="ECO:0000313" key="1">
    <source>
        <dbReference type="EMBL" id="OGI78099.1"/>
    </source>
</evidence>
<proteinExistence type="predicted"/>
<accession>A0A1F6W899</accession>
<dbReference type="EMBL" id="MFUE01000002">
    <property type="protein sequence ID" value="OGI78099.1"/>
    <property type="molecule type" value="Genomic_DNA"/>
</dbReference>
<reference evidence="1 2" key="1">
    <citation type="journal article" date="2016" name="Nat. Commun.">
        <title>Thousands of microbial genomes shed light on interconnected biogeochemical processes in an aquifer system.</title>
        <authorList>
            <person name="Anantharaman K."/>
            <person name="Brown C.T."/>
            <person name="Hug L.A."/>
            <person name="Sharon I."/>
            <person name="Castelle C.J."/>
            <person name="Probst A.J."/>
            <person name="Thomas B.C."/>
            <person name="Singh A."/>
            <person name="Wilkins M.J."/>
            <person name="Karaoz U."/>
            <person name="Brodie E.L."/>
            <person name="Williams K.H."/>
            <person name="Hubbard S.S."/>
            <person name="Banfield J.F."/>
        </authorList>
    </citation>
    <scope>NUCLEOTIDE SEQUENCE [LARGE SCALE GENOMIC DNA]</scope>
</reference>
<organism evidence="1 2">
    <name type="scientific">Candidatus Nomurabacteria bacterium RIFCSPHIGHO2_02_FULL_41_18</name>
    <dbReference type="NCBI Taxonomy" id="1801754"/>
    <lineage>
        <taxon>Bacteria</taxon>
        <taxon>Candidatus Nomuraibacteriota</taxon>
    </lineage>
</organism>
<dbReference type="STRING" id="1801754.A3D42_02675"/>
<sequence length="584" mass="67594">MNSKTCNCQNCKTSFIVEPEDFEFYARIKVPPPTFCPECRMQRRMAWRNERLLYKRKDAFGKDTISIYAPNSPFAVYPRDYWWSDAWDSMSYGREYDFSKPFFLQFRELLEAVPVAGVFSSNVVESPYTNHVGFLKNCYLTFASWECEGVYYSDKAGYSKDSFDLYLTDKGELCYWVIDSIDCYKLFFSAECSGCADSYFLLDCKNCQNCFGCVGLRNKRYYIFNKPYSKEEYEKKVQEFDIGSFRNFQAVLSEFSLFKLNFPHKYARLINTVKVTGNNCVGVKNCFHCFDMREDVEDSKYVTHGGFGMKDSYDGYGVGICELLYEGIDSGVDGGSKEKFSVVVYGSRDTDYCFNCANSSDLFGCVGLQKKQYCILNKQYTKEEYNELKAKIVEHMHRMPYIDKNGMSYRYGEFFPIELSPFAYNETIAQEYYPLTEEKASARGYDWIKPDTKERKRTMKAEDLPDHIKNTPDSIAGEHIGCINCKRAFRILKEELVFLKASGLPLPRQCPDCRHTMRFSSRNLLTLFHRKCQCAGPQSSNGVYSNTVSHSHSSNLCPNEFETSYAPERPEIVYCEACYNSEVA</sequence>
<protein>
    <submittedName>
        <fullName evidence="1">Uncharacterized protein</fullName>
    </submittedName>
</protein>
<evidence type="ECO:0000313" key="2">
    <source>
        <dbReference type="Proteomes" id="UP000177777"/>
    </source>
</evidence>
<dbReference type="AlphaFoldDB" id="A0A1F6W899"/>
<gene>
    <name evidence="1" type="ORF">A3D42_02675</name>
</gene>
<dbReference type="Proteomes" id="UP000177777">
    <property type="component" value="Unassembled WGS sequence"/>
</dbReference>
<name>A0A1F6W899_9BACT</name>
<comment type="caution">
    <text evidence="1">The sequence shown here is derived from an EMBL/GenBank/DDBJ whole genome shotgun (WGS) entry which is preliminary data.</text>
</comment>